<comment type="caution">
    <text evidence="6">The sequence shown here is derived from an EMBL/GenBank/DDBJ whole genome shotgun (WGS) entry which is preliminary data.</text>
</comment>
<dbReference type="PANTHER" id="PTHR30126">
    <property type="entry name" value="HTH-TYPE TRANSCRIPTIONAL REGULATOR"/>
    <property type="match status" value="1"/>
</dbReference>
<evidence type="ECO:0000313" key="7">
    <source>
        <dbReference type="Proteomes" id="UP000681594"/>
    </source>
</evidence>
<dbReference type="EMBL" id="JAGIZB010000010">
    <property type="protein sequence ID" value="MBP0445474.1"/>
    <property type="molecule type" value="Genomic_DNA"/>
</dbReference>
<dbReference type="PRINTS" id="PR00039">
    <property type="entry name" value="HTHLYSR"/>
</dbReference>
<dbReference type="PROSITE" id="PS50931">
    <property type="entry name" value="HTH_LYSR"/>
    <property type="match status" value="1"/>
</dbReference>
<organism evidence="6 7">
    <name type="scientific">Pararoseomonas baculiformis</name>
    <dbReference type="NCBI Taxonomy" id="2820812"/>
    <lineage>
        <taxon>Bacteria</taxon>
        <taxon>Pseudomonadati</taxon>
        <taxon>Pseudomonadota</taxon>
        <taxon>Alphaproteobacteria</taxon>
        <taxon>Acetobacterales</taxon>
        <taxon>Acetobacteraceae</taxon>
        <taxon>Pararoseomonas</taxon>
    </lineage>
</organism>
<evidence type="ECO:0000256" key="2">
    <source>
        <dbReference type="ARBA" id="ARBA00023015"/>
    </source>
</evidence>
<keyword evidence="7" id="KW-1185">Reference proteome</keyword>
<dbReference type="InterPro" id="IPR036390">
    <property type="entry name" value="WH_DNA-bd_sf"/>
</dbReference>
<dbReference type="InterPro" id="IPR005119">
    <property type="entry name" value="LysR_subst-bd"/>
</dbReference>
<dbReference type="Gene3D" id="3.40.190.290">
    <property type="match status" value="1"/>
</dbReference>
<dbReference type="Gene3D" id="1.10.10.10">
    <property type="entry name" value="Winged helix-like DNA-binding domain superfamily/Winged helix DNA-binding domain"/>
    <property type="match status" value="1"/>
</dbReference>
<protein>
    <submittedName>
        <fullName evidence="6">LysR family transcriptional regulator</fullName>
    </submittedName>
</protein>
<dbReference type="Pfam" id="PF00126">
    <property type="entry name" value="HTH_1"/>
    <property type="match status" value="1"/>
</dbReference>
<dbReference type="Proteomes" id="UP000681594">
    <property type="component" value="Unassembled WGS sequence"/>
</dbReference>
<evidence type="ECO:0000256" key="4">
    <source>
        <dbReference type="ARBA" id="ARBA00023163"/>
    </source>
</evidence>
<proteinExistence type="inferred from homology"/>
<evidence type="ECO:0000256" key="1">
    <source>
        <dbReference type="ARBA" id="ARBA00009437"/>
    </source>
</evidence>
<evidence type="ECO:0000256" key="3">
    <source>
        <dbReference type="ARBA" id="ARBA00023125"/>
    </source>
</evidence>
<reference evidence="6 7" key="1">
    <citation type="submission" date="2021-03" db="EMBL/GenBank/DDBJ databases">
        <authorList>
            <person name="So Y."/>
        </authorList>
    </citation>
    <scope>NUCLEOTIDE SEQUENCE [LARGE SCALE GENOMIC DNA]</scope>
    <source>
        <strain evidence="6 7">SSH11</strain>
    </source>
</reference>
<dbReference type="InterPro" id="IPR036388">
    <property type="entry name" value="WH-like_DNA-bd_sf"/>
</dbReference>
<keyword evidence="4" id="KW-0804">Transcription</keyword>
<name>A0ABS4AF75_9PROT</name>
<dbReference type="SUPFAM" id="SSF46785">
    <property type="entry name" value="Winged helix' DNA-binding domain"/>
    <property type="match status" value="1"/>
</dbReference>
<comment type="similarity">
    <text evidence="1">Belongs to the LysR transcriptional regulatory family.</text>
</comment>
<evidence type="ECO:0000313" key="6">
    <source>
        <dbReference type="EMBL" id="MBP0445474.1"/>
    </source>
</evidence>
<accession>A0ABS4AF75</accession>
<dbReference type="InterPro" id="IPR000847">
    <property type="entry name" value="LysR_HTH_N"/>
</dbReference>
<keyword evidence="2" id="KW-0805">Transcription regulation</keyword>
<sequence length="303" mass="31809">MESLTLRQMRTYLAVIETGSVSAAARRLGMTQPAASQQLREMERRTGLRLLERAAGRALPTAAGEALAAPARRALAAAEEVEAAAAAHREGDAGRVRLGTGATACIHLLPPVLTAVRRRHPALEITVATGNTPEIARRVEEGELDIALVTLPAPRSRALHVTPLIEDRLVALLPQALLQGLAMDDPGPVTAAALTRLPLILYESGGTMRGLVDAWFAQAGVAPHVAMELGSIEAIKGLVASGLGASVLPGLSLGAAPPGTALRPLRPGLSRQLGIVLRREKTRDRGLRALVEELERLPGRLAG</sequence>
<dbReference type="CDD" id="cd05466">
    <property type="entry name" value="PBP2_LTTR_substrate"/>
    <property type="match status" value="1"/>
</dbReference>
<keyword evidence="3" id="KW-0238">DNA-binding</keyword>
<gene>
    <name evidence="6" type="ORF">J8J14_11865</name>
</gene>
<dbReference type="PANTHER" id="PTHR30126:SF39">
    <property type="entry name" value="HTH-TYPE TRANSCRIPTIONAL REGULATOR CYSL"/>
    <property type="match status" value="1"/>
</dbReference>
<dbReference type="RefSeq" id="WP_209379724.1">
    <property type="nucleotide sequence ID" value="NZ_JAGIZB010000010.1"/>
</dbReference>
<evidence type="ECO:0000259" key="5">
    <source>
        <dbReference type="PROSITE" id="PS50931"/>
    </source>
</evidence>
<dbReference type="Pfam" id="PF03466">
    <property type="entry name" value="LysR_substrate"/>
    <property type="match status" value="1"/>
</dbReference>
<dbReference type="SUPFAM" id="SSF53850">
    <property type="entry name" value="Periplasmic binding protein-like II"/>
    <property type="match status" value="1"/>
</dbReference>
<feature type="domain" description="HTH lysR-type" evidence="5">
    <location>
        <begin position="4"/>
        <end position="61"/>
    </location>
</feature>